<dbReference type="InterPro" id="IPR050055">
    <property type="entry name" value="EF-Tu_GTPase"/>
</dbReference>
<reference evidence="6 7" key="1">
    <citation type="journal article" date="2019" name="Sci. Rep.">
        <title>Comparative genomics of chytrid fungi reveal insights into the obligate biotrophic and pathogenic lifestyle of Synchytrium endobioticum.</title>
        <authorList>
            <person name="van de Vossenberg B.T.L.H."/>
            <person name="Warris S."/>
            <person name="Nguyen H.D.T."/>
            <person name="van Gent-Pelzer M.P.E."/>
            <person name="Joly D.L."/>
            <person name="van de Geest H.C."/>
            <person name="Bonants P.J.M."/>
            <person name="Smith D.S."/>
            <person name="Levesque C.A."/>
            <person name="van der Lee T.A.J."/>
        </authorList>
    </citation>
    <scope>NUCLEOTIDE SEQUENCE [LARGE SCALE GENOMIC DNA]</scope>
    <source>
        <strain evidence="6 7">JEL517</strain>
    </source>
</reference>
<evidence type="ECO:0000313" key="7">
    <source>
        <dbReference type="Proteomes" id="UP000319731"/>
    </source>
</evidence>
<dbReference type="AlphaFoldDB" id="A0A507CII9"/>
<evidence type="ECO:0000256" key="4">
    <source>
        <dbReference type="SAM" id="MobiDB-lite"/>
    </source>
</evidence>
<dbReference type="GO" id="GO:0005525">
    <property type="term" value="F:GTP binding"/>
    <property type="evidence" value="ECO:0007669"/>
    <property type="project" value="UniProtKB-KW"/>
</dbReference>
<accession>A0A507CII9</accession>
<evidence type="ECO:0000256" key="1">
    <source>
        <dbReference type="ARBA" id="ARBA00007249"/>
    </source>
</evidence>
<gene>
    <name evidence="6" type="ORF">SmJEL517_g00021</name>
</gene>
<dbReference type="SUPFAM" id="SSF50465">
    <property type="entry name" value="EF-Tu/eEF-1alpha/eIF2-gamma C-terminal domain"/>
    <property type="match status" value="1"/>
</dbReference>
<evidence type="ECO:0000313" key="6">
    <source>
        <dbReference type="EMBL" id="TPX38026.1"/>
    </source>
</evidence>
<dbReference type="Gene3D" id="3.40.50.300">
    <property type="entry name" value="P-loop containing nucleotide triphosphate hydrolases"/>
    <property type="match status" value="1"/>
</dbReference>
<comment type="similarity">
    <text evidence="1">Belongs to the TRAFAC class translation factor GTPase superfamily. Classic translation factor GTPase family. EF-Tu/EF-1A subfamily.</text>
</comment>
<dbReference type="InterPro" id="IPR009000">
    <property type="entry name" value="Transl_B-barrel_sf"/>
</dbReference>
<feature type="domain" description="Tr-type G" evidence="5">
    <location>
        <begin position="130"/>
        <end position="358"/>
    </location>
</feature>
<dbReference type="FunFam" id="3.40.50.300:FF:000091">
    <property type="entry name" value="Probable GTP-binding protein 1"/>
    <property type="match status" value="1"/>
</dbReference>
<dbReference type="RefSeq" id="XP_031027741.1">
    <property type="nucleotide sequence ID" value="XM_031165951.1"/>
</dbReference>
<dbReference type="PROSITE" id="PS51722">
    <property type="entry name" value="G_TR_2"/>
    <property type="match status" value="1"/>
</dbReference>
<dbReference type="GO" id="GO:0003924">
    <property type="term" value="F:GTPase activity"/>
    <property type="evidence" value="ECO:0007669"/>
    <property type="project" value="InterPro"/>
</dbReference>
<keyword evidence="2" id="KW-0547">Nucleotide-binding</keyword>
<dbReference type="SUPFAM" id="SSF52540">
    <property type="entry name" value="P-loop containing nucleoside triphosphate hydrolases"/>
    <property type="match status" value="1"/>
</dbReference>
<evidence type="ECO:0000256" key="3">
    <source>
        <dbReference type="ARBA" id="ARBA00023134"/>
    </source>
</evidence>
<dbReference type="GeneID" id="42001248"/>
<dbReference type="PANTHER" id="PTHR43721">
    <property type="entry name" value="ELONGATION FACTOR TU-RELATED"/>
    <property type="match status" value="1"/>
</dbReference>
<keyword evidence="7" id="KW-1185">Reference proteome</keyword>
<comment type="caution">
    <text evidence="6">The sequence shown here is derived from an EMBL/GenBank/DDBJ whole genome shotgun (WGS) entry which is preliminary data.</text>
</comment>
<dbReference type="GO" id="GO:0003746">
    <property type="term" value="F:translation elongation factor activity"/>
    <property type="evidence" value="ECO:0007669"/>
    <property type="project" value="TreeGrafter"/>
</dbReference>
<dbReference type="InterPro" id="IPR009001">
    <property type="entry name" value="Transl_elong_EF1A/Init_IF2_C"/>
</dbReference>
<evidence type="ECO:0000256" key="2">
    <source>
        <dbReference type="ARBA" id="ARBA00022741"/>
    </source>
</evidence>
<protein>
    <recommendedName>
        <fullName evidence="5">Tr-type G domain-containing protein</fullName>
    </recommendedName>
</protein>
<dbReference type="Pfam" id="PF00009">
    <property type="entry name" value="GTP_EFTU"/>
    <property type="match status" value="1"/>
</dbReference>
<proteinExistence type="inferred from homology"/>
<dbReference type="Proteomes" id="UP000319731">
    <property type="component" value="Unassembled WGS sequence"/>
</dbReference>
<feature type="region of interest" description="Disordered" evidence="4">
    <location>
        <begin position="1"/>
        <end position="21"/>
    </location>
</feature>
<dbReference type="OrthoDB" id="248233at2759"/>
<dbReference type="EMBL" id="QEAO01000001">
    <property type="protein sequence ID" value="TPX38026.1"/>
    <property type="molecule type" value="Genomic_DNA"/>
</dbReference>
<sequence>MDYRESFLDRRGHETSLPQEVESGSNIEYKLKLIDPPPERLEHLITQMKWRLAEGSGEAMYEIGVADSGKLVGLSETELSASLNTLRTMGDRLAAEVFVIRQRDVVGDTGHVRKVAEVLVRKRLTDDQHFLEVRIAVLGAFDTGKSTLLGVFSNGELDNGRGKARLNLLRHLHEIQSGRTSSVARQIIGFSPSGELINYATNNINSWEDICENSSKILTFLDLCGHPKYQRTTISGLTGHAPDYACLIVAASDGRLSEVSREHLGTAVVLAVPVFVVLTKIDLATPSQLTKTVESLLSVLKAPGIRRVPVVVQNEDDLVVAVSNFVSSQVIPIFLTSSVTGENMQLLTQFLNLLPKPVRDYDALLQQDPEFQVEELYSVPQVGCVAAGILRTGRISVSRIEAHKVYYIGPDRGRFIPCKVNSIHRQRIAVQEVKASQVATLAVSFTASVDASEQQEGGTNAREIDCTQPPTGFRLRKGQVILSEPMDNAIPKAVWEFEAEISVLNAPVGLNVGMQGTMYCGTIRQLTRIVRIVMPNGESSSSSPTRLADTALRIDQPKVALKTGKKGVVRFRFSHEPEWVKPGWIVLFREGRLKCVGKVSEIFISETSSESEQR</sequence>
<feature type="compositionally biased region" description="Basic and acidic residues" evidence="4">
    <location>
        <begin position="1"/>
        <end position="14"/>
    </location>
</feature>
<organism evidence="6 7">
    <name type="scientific">Synchytrium microbalum</name>
    <dbReference type="NCBI Taxonomy" id="1806994"/>
    <lineage>
        <taxon>Eukaryota</taxon>
        <taxon>Fungi</taxon>
        <taxon>Fungi incertae sedis</taxon>
        <taxon>Chytridiomycota</taxon>
        <taxon>Chytridiomycota incertae sedis</taxon>
        <taxon>Chytridiomycetes</taxon>
        <taxon>Synchytriales</taxon>
        <taxon>Synchytriaceae</taxon>
        <taxon>Synchytrium</taxon>
    </lineage>
</organism>
<name>A0A507CII9_9FUNG</name>
<evidence type="ECO:0000259" key="5">
    <source>
        <dbReference type="PROSITE" id="PS51722"/>
    </source>
</evidence>
<dbReference type="PANTHER" id="PTHR43721:SF9">
    <property type="entry name" value="GTP-BINDING PROTEIN 1"/>
    <property type="match status" value="1"/>
</dbReference>
<dbReference type="InterPro" id="IPR000795">
    <property type="entry name" value="T_Tr_GTP-bd_dom"/>
</dbReference>
<dbReference type="InterPro" id="IPR027417">
    <property type="entry name" value="P-loop_NTPase"/>
</dbReference>
<dbReference type="Gene3D" id="2.40.30.10">
    <property type="entry name" value="Translation factors"/>
    <property type="match status" value="1"/>
</dbReference>
<keyword evidence="3" id="KW-0342">GTP-binding</keyword>
<dbReference type="SUPFAM" id="SSF50447">
    <property type="entry name" value="Translation proteins"/>
    <property type="match status" value="1"/>
</dbReference>